<comment type="caution">
    <text evidence="10">The sequence shown here is derived from an EMBL/GenBank/DDBJ whole genome shotgun (WGS) entry which is preliminary data.</text>
</comment>
<dbReference type="SFLD" id="SFLDG01129">
    <property type="entry name" value="C1.5:_HAD__Beta-PGM__Phosphata"/>
    <property type="match status" value="1"/>
</dbReference>
<feature type="binding site" evidence="9">
    <location>
        <position position="10"/>
    </location>
    <ligand>
        <name>Mg(2+)</name>
        <dbReference type="ChEBI" id="CHEBI:18420"/>
    </ligand>
</feature>
<evidence type="ECO:0000256" key="8">
    <source>
        <dbReference type="ARBA" id="ARBA00066472"/>
    </source>
</evidence>
<dbReference type="GO" id="GO:0050194">
    <property type="term" value="F:phosphonoacetaldehyde hydrolase activity"/>
    <property type="evidence" value="ECO:0007669"/>
    <property type="project" value="UniProtKB-UniRule"/>
</dbReference>
<feature type="binding site" evidence="9">
    <location>
        <position position="12"/>
    </location>
    <ligand>
        <name>Mg(2+)</name>
        <dbReference type="ChEBI" id="CHEBI:18420"/>
    </ligand>
</feature>
<feature type="active site" description="Nucleophile" evidence="9">
    <location>
        <position position="10"/>
    </location>
</feature>
<evidence type="ECO:0000256" key="2">
    <source>
        <dbReference type="ARBA" id="ARBA00022723"/>
    </source>
</evidence>
<dbReference type="InterPro" id="IPR023198">
    <property type="entry name" value="PGP-like_dom2"/>
</dbReference>
<dbReference type="PANTHER" id="PTHR43434">
    <property type="entry name" value="PHOSPHOGLYCOLATE PHOSPHATASE"/>
    <property type="match status" value="1"/>
</dbReference>
<dbReference type="EMBL" id="JPVP01000060">
    <property type="protein sequence ID" value="KGR81556.1"/>
    <property type="molecule type" value="Genomic_DNA"/>
</dbReference>
<dbReference type="Pfam" id="PF00702">
    <property type="entry name" value="Hydrolase"/>
    <property type="match status" value="1"/>
</dbReference>
<dbReference type="GO" id="GO:0005829">
    <property type="term" value="C:cytosol"/>
    <property type="evidence" value="ECO:0007669"/>
    <property type="project" value="TreeGrafter"/>
</dbReference>
<dbReference type="OrthoDB" id="5504491at2"/>
<name>A0A0A3I9X3_9BACI</name>
<dbReference type="GO" id="GO:0008967">
    <property type="term" value="F:phosphoglycolate phosphatase activity"/>
    <property type="evidence" value="ECO:0007669"/>
    <property type="project" value="TreeGrafter"/>
</dbReference>
<keyword evidence="5 9" id="KW-0704">Schiff base</keyword>
<dbReference type="InterPro" id="IPR036412">
    <property type="entry name" value="HAD-like_sf"/>
</dbReference>
<dbReference type="HAMAP" id="MF_01375">
    <property type="entry name" value="PhnX"/>
    <property type="match status" value="1"/>
</dbReference>
<evidence type="ECO:0000256" key="9">
    <source>
        <dbReference type="HAMAP-Rule" id="MF_01375"/>
    </source>
</evidence>
<evidence type="ECO:0000256" key="7">
    <source>
        <dbReference type="ARBA" id="ARBA00056573"/>
    </source>
</evidence>
<dbReference type="SFLD" id="SFLDS00003">
    <property type="entry name" value="Haloacid_Dehalogenase"/>
    <property type="match status" value="1"/>
</dbReference>
<feature type="binding site" evidence="9">
    <location>
        <position position="185"/>
    </location>
    <ligand>
        <name>Mg(2+)</name>
        <dbReference type="ChEBI" id="CHEBI:18420"/>
    </ligand>
</feature>
<accession>A0A0A3I9X3</accession>
<comment type="cofactor">
    <cofactor evidence="9">
        <name>Mg(2+)</name>
        <dbReference type="ChEBI" id="CHEBI:18420"/>
    </cofactor>
    <text evidence="9">Binds 1 Mg(2+) ion per subunit.</text>
</comment>
<evidence type="ECO:0000313" key="11">
    <source>
        <dbReference type="Proteomes" id="UP000030437"/>
    </source>
</evidence>
<keyword evidence="2 9" id="KW-0479">Metal-binding</keyword>
<sequence length="261" mass="29713">MTKIQAVIFDWAGTAVDFGCFAPVNVFLRIFEEAGVEVTLEEARQPMGMLKIDHIRSMLQMPRIQQKWQKVYGRSSTEKDVAALYEKFEKQLMVSLAMYTNPIPYVLDTVQTLRSEGLKIGSTTGYTREMMDIVVPHAKEKGYFPDFLVTPSEVRNYGRPYPYMIFENMRKLELQDVRKVVKVGDTLSDINEALNAGVWAVGVIIGSSEMGLSEAEFAGLSDMEKQHAIEKTRQKFERAGAHYTIETMAQLRNVIHQINIM</sequence>
<evidence type="ECO:0000256" key="3">
    <source>
        <dbReference type="ARBA" id="ARBA00022801"/>
    </source>
</evidence>
<dbReference type="InterPro" id="IPR050155">
    <property type="entry name" value="HAD-like_hydrolase_sf"/>
</dbReference>
<proteinExistence type="inferred from homology"/>
<organism evidence="10 11">
    <name type="scientific">Lysinibacillus odysseyi 34hs-1 = NBRC 100172</name>
    <dbReference type="NCBI Taxonomy" id="1220589"/>
    <lineage>
        <taxon>Bacteria</taxon>
        <taxon>Bacillati</taxon>
        <taxon>Bacillota</taxon>
        <taxon>Bacilli</taxon>
        <taxon>Bacillales</taxon>
        <taxon>Bacillaceae</taxon>
        <taxon>Lysinibacillus</taxon>
    </lineage>
</organism>
<comment type="similarity">
    <text evidence="9">Belongs to the HAD-like hydrolase superfamily. PhnX family.</text>
</comment>
<dbReference type="AlphaFoldDB" id="A0A0A3I9X3"/>
<keyword evidence="4 9" id="KW-0460">Magnesium</keyword>
<protein>
    <recommendedName>
        <fullName evidence="8 9">Phosphonoacetaldehyde hydrolase</fullName>
        <shortName evidence="9">Phosphonatase</shortName>
        <ecNumber evidence="8 9">3.11.1.1</ecNumber>
    </recommendedName>
    <alternativeName>
        <fullName evidence="9">Phosphonoacetaldehyde phosphonohydrolase</fullName>
    </alternativeName>
</protein>
<comment type="subunit">
    <text evidence="1 9">Homodimer.</text>
</comment>
<dbReference type="Gene3D" id="3.40.50.1000">
    <property type="entry name" value="HAD superfamily/HAD-like"/>
    <property type="match status" value="1"/>
</dbReference>
<keyword evidence="3 9" id="KW-0378">Hydrolase</keyword>
<dbReference type="CDD" id="cd02586">
    <property type="entry name" value="HAD_PHN"/>
    <property type="match status" value="1"/>
</dbReference>
<comment type="function">
    <text evidence="7 9">Involved in phosphonate degradation.</text>
</comment>
<dbReference type="PANTHER" id="PTHR43434:SF19">
    <property type="entry name" value="PHOSPHONOACETALDEHYDE HYDROLASE"/>
    <property type="match status" value="1"/>
</dbReference>
<dbReference type="Proteomes" id="UP000030437">
    <property type="component" value="Unassembled WGS sequence"/>
</dbReference>
<dbReference type="InterPro" id="IPR023214">
    <property type="entry name" value="HAD_sf"/>
</dbReference>
<dbReference type="SUPFAM" id="SSF56784">
    <property type="entry name" value="HAD-like"/>
    <property type="match status" value="1"/>
</dbReference>
<feature type="active site" description="Schiff-base intermediate with substrate" evidence="9">
    <location>
        <position position="51"/>
    </location>
</feature>
<gene>
    <name evidence="9" type="primary">phnX</name>
    <name evidence="10" type="ORF">CD32_19570</name>
</gene>
<dbReference type="GO" id="GO:0006281">
    <property type="term" value="P:DNA repair"/>
    <property type="evidence" value="ECO:0007669"/>
    <property type="project" value="TreeGrafter"/>
</dbReference>
<comment type="catalytic activity">
    <reaction evidence="6 9">
        <text>phosphonoacetaldehyde + H2O = acetaldehyde + phosphate + H(+)</text>
        <dbReference type="Rhea" id="RHEA:18905"/>
        <dbReference type="ChEBI" id="CHEBI:15343"/>
        <dbReference type="ChEBI" id="CHEBI:15377"/>
        <dbReference type="ChEBI" id="CHEBI:15378"/>
        <dbReference type="ChEBI" id="CHEBI:43474"/>
        <dbReference type="ChEBI" id="CHEBI:58383"/>
        <dbReference type="EC" id="3.11.1.1"/>
    </reaction>
</comment>
<evidence type="ECO:0000256" key="4">
    <source>
        <dbReference type="ARBA" id="ARBA00022842"/>
    </source>
</evidence>
<dbReference type="eggNOG" id="COG0637">
    <property type="taxonomic scope" value="Bacteria"/>
</dbReference>
<dbReference type="STRING" id="1220589.CD32_19570"/>
<reference evidence="10 11" key="1">
    <citation type="submission" date="2014-02" db="EMBL/GenBank/DDBJ databases">
        <title>Draft genome sequence of Lysinibacillus odysseyi NBRC 100172.</title>
        <authorList>
            <person name="Zhang F."/>
            <person name="Wang G."/>
            <person name="Zhang L."/>
        </authorList>
    </citation>
    <scope>NUCLEOTIDE SEQUENCE [LARGE SCALE GENOMIC DNA]</scope>
    <source>
        <strain evidence="10 11">NBRC 100172</strain>
    </source>
</reference>
<dbReference type="Gene3D" id="1.10.150.240">
    <property type="entry name" value="Putative phosphatase, domain 2"/>
    <property type="match status" value="1"/>
</dbReference>
<dbReference type="RefSeq" id="WP_036157987.1">
    <property type="nucleotide sequence ID" value="NZ_AVCX01000001.1"/>
</dbReference>
<evidence type="ECO:0000256" key="5">
    <source>
        <dbReference type="ARBA" id="ARBA00023270"/>
    </source>
</evidence>
<dbReference type="EC" id="3.11.1.1" evidence="8 9"/>
<dbReference type="GO" id="GO:0000287">
    <property type="term" value="F:magnesium ion binding"/>
    <property type="evidence" value="ECO:0007669"/>
    <property type="project" value="UniProtKB-UniRule"/>
</dbReference>
<dbReference type="FunFam" id="1.10.150.240:FF:000006">
    <property type="entry name" value="Phosphonoacetaldehyde hydrolase"/>
    <property type="match status" value="1"/>
</dbReference>
<dbReference type="SFLD" id="SFLDG01135">
    <property type="entry name" value="C1.5.6:_HAD__Beta-PGM__Phospha"/>
    <property type="match status" value="1"/>
</dbReference>
<keyword evidence="11" id="KW-1185">Reference proteome</keyword>
<dbReference type="GO" id="GO:0019700">
    <property type="term" value="P:organic phosphonate catabolic process"/>
    <property type="evidence" value="ECO:0007669"/>
    <property type="project" value="InterPro"/>
</dbReference>
<evidence type="ECO:0000256" key="6">
    <source>
        <dbReference type="ARBA" id="ARBA00052005"/>
    </source>
</evidence>
<evidence type="ECO:0000256" key="1">
    <source>
        <dbReference type="ARBA" id="ARBA00011738"/>
    </source>
</evidence>
<evidence type="ECO:0000313" key="10">
    <source>
        <dbReference type="EMBL" id="KGR81556.1"/>
    </source>
</evidence>
<dbReference type="InterPro" id="IPR006323">
    <property type="entry name" value="Phosphonoacetald_hydro"/>
</dbReference>
<dbReference type="NCBIfam" id="TIGR01422">
    <property type="entry name" value="phosphonatase"/>
    <property type="match status" value="1"/>
</dbReference>